<feature type="non-terminal residue" evidence="1">
    <location>
        <position position="1"/>
    </location>
</feature>
<organism evidence="1">
    <name type="scientific">Tanacetum cinerariifolium</name>
    <name type="common">Dalmatian daisy</name>
    <name type="synonym">Chrysanthemum cinerariifolium</name>
    <dbReference type="NCBI Taxonomy" id="118510"/>
    <lineage>
        <taxon>Eukaryota</taxon>
        <taxon>Viridiplantae</taxon>
        <taxon>Streptophyta</taxon>
        <taxon>Embryophyta</taxon>
        <taxon>Tracheophyta</taxon>
        <taxon>Spermatophyta</taxon>
        <taxon>Magnoliopsida</taxon>
        <taxon>eudicotyledons</taxon>
        <taxon>Gunneridae</taxon>
        <taxon>Pentapetalae</taxon>
        <taxon>asterids</taxon>
        <taxon>campanulids</taxon>
        <taxon>Asterales</taxon>
        <taxon>Asteraceae</taxon>
        <taxon>Asteroideae</taxon>
        <taxon>Anthemideae</taxon>
        <taxon>Anthemidinae</taxon>
        <taxon>Tanacetum</taxon>
    </lineage>
</organism>
<protein>
    <submittedName>
        <fullName evidence="1">Uncharacterized protein</fullName>
    </submittedName>
</protein>
<dbReference type="AlphaFoldDB" id="A0A699SBF9"/>
<comment type="caution">
    <text evidence="1">The sequence shown here is derived from an EMBL/GenBank/DDBJ whole genome shotgun (WGS) entry which is preliminary data.</text>
</comment>
<gene>
    <name evidence="1" type="ORF">Tci_866355</name>
</gene>
<proteinExistence type="predicted"/>
<accession>A0A699SBF9</accession>
<name>A0A699SBF9_TANCI</name>
<reference evidence="1" key="1">
    <citation type="journal article" date="2019" name="Sci. Rep.">
        <title>Draft genome of Tanacetum cinerariifolium, the natural source of mosquito coil.</title>
        <authorList>
            <person name="Yamashiro T."/>
            <person name="Shiraishi A."/>
            <person name="Satake H."/>
            <person name="Nakayama K."/>
        </authorList>
    </citation>
    <scope>NUCLEOTIDE SEQUENCE</scope>
</reference>
<evidence type="ECO:0000313" key="1">
    <source>
        <dbReference type="EMBL" id="GFC94385.1"/>
    </source>
</evidence>
<feature type="non-terminal residue" evidence="1">
    <location>
        <position position="140"/>
    </location>
</feature>
<sequence length="140" mass="15419">HDDKTKREAKSKSLVELSTGYRNLSAEFEDFSDNSINEVNAVDSPGPAVGKISTNSTNTFSADGPSNTDVSLTHRKSSYMDPSQYHVDPNMPALEDITYSDDEEEVGAEADFTNLETFITVDPIPTSRVHKDHHVTQILS</sequence>
<dbReference type="EMBL" id="BKCJ011148392">
    <property type="protein sequence ID" value="GFC94385.1"/>
    <property type="molecule type" value="Genomic_DNA"/>
</dbReference>